<keyword evidence="4" id="KW-1185">Reference proteome</keyword>
<evidence type="ECO:0000313" key="3">
    <source>
        <dbReference type="EMBL" id="GFR36925.1"/>
    </source>
</evidence>
<name>A0A916QA04_9BACL</name>
<feature type="domain" description="Cell wall elongation regulator TseB-like" evidence="2">
    <location>
        <begin position="63"/>
        <end position="97"/>
    </location>
</feature>
<dbReference type="InterPro" id="IPR041401">
    <property type="entry name" value="TseB-like_dom"/>
</dbReference>
<accession>A0A916QA04</accession>
<proteinExistence type="predicted"/>
<dbReference type="Pfam" id="PF17881">
    <property type="entry name" value="TseB"/>
    <property type="match status" value="1"/>
</dbReference>
<dbReference type="EMBL" id="BMAQ01000001">
    <property type="protein sequence ID" value="GFR36925.1"/>
    <property type="molecule type" value="Genomic_DNA"/>
</dbReference>
<dbReference type="Gene3D" id="3.10.450.40">
    <property type="match status" value="2"/>
</dbReference>
<dbReference type="InterPro" id="IPR046350">
    <property type="entry name" value="Cystatin_sf"/>
</dbReference>
<keyword evidence="1" id="KW-0812">Transmembrane</keyword>
<dbReference type="Proteomes" id="UP000654993">
    <property type="component" value="Unassembled WGS sequence"/>
</dbReference>
<reference evidence="3" key="1">
    <citation type="submission" date="2020-08" db="EMBL/GenBank/DDBJ databases">
        <authorList>
            <person name="Uke A."/>
            <person name="Chhe C."/>
            <person name="Baramee S."/>
            <person name="Kosugi A."/>
        </authorList>
    </citation>
    <scope>NUCLEOTIDE SEQUENCE</scope>
    <source>
        <strain evidence="3">DA-C8</strain>
    </source>
</reference>
<dbReference type="RefSeq" id="WP_200965211.1">
    <property type="nucleotide sequence ID" value="NZ_BMAQ01000001.1"/>
</dbReference>
<keyword evidence="1" id="KW-1133">Transmembrane helix</keyword>
<keyword evidence="1" id="KW-0472">Membrane</keyword>
<dbReference type="SUPFAM" id="SSF54403">
    <property type="entry name" value="Cystatin/monellin"/>
    <property type="match status" value="2"/>
</dbReference>
<sequence>MARSRLEEWREESRRRTIRAAIISSVTLVLLALFLLHRWYVSIHASYWEQRDMSVSEAVYAGQLIEVWSSETYNGEQPWFIIQGMDEEGQAKIVWVSEEQTIVKPLEEGITEDETRRIVLNSSPLASIIRVTPGVWQDELCYEVYYKVPHPDGEIYYYAYIRFEDGKLIETLRLGR</sequence>
<protein>
    <recommendedName>
        <fullName evidence="2">Cell wall elongation regulator TseB-like domain-containing protein</fullName>
    </recommendedName>
</protein>
<feature type="transmembrane region" description="Helical" evidence="1">
    <location>
        <begin position="20"/>
        <end position="40"/>
    </location>
</feature>
<evidence type="ECO:0000256" key="1">
    <source>
        <dbReference type="SAM" id="Phobius"/>
    </source>
</evidence>
<organism evidence="3 4">
    <name type="scientific">Insulibacter thermoxylanivorax</name>
    <dbReference type="NCBI Taxonomy" id="2749268"/>
    <lineage>
        <taxon>Bacteria</taxon>
        <taxon>Bacillati</taxon>
        <taxon>Bacillota</taxon>
        <taxon>Bacilli</taxon>
        <taxon>Bacillales</taxon>
        <taxon>Paenibacillaceae</taxon>
        <taxon>Insulibacter</taxon>
    </lineage>
</organism>
<dbReference type="AlphaFoldDB" id="A0A916QA04"/>
<evidence type="ECO:0000259" key="2">
    <source>
        <dbReference type="Pfam" id="PF17881"/>
    </source>
</evidence>
<gene>
    <name evidence="3" type="ORF">PRECH8_02210</name>
</gene>
<reference evidence="3" key="2">
    <citation type="journal article" date="2021" name="Data Brief">
        <title>Draft genome sequence data of the facultative, thermophilic, xylanolytic bacterium Paenibacillus sp. strain DA-C8.</title>
        <authorList>
            <person name="Chhe C."/>
            <person name="Uke A."/>
            <person name="Baramee S."/>
            <person name="Ungkulpasvich U."/>
            <person name="Tachaapaikoon C."/>
            <person name="Pason P."/>
            <person name="Waeonukul R."/>
            <person name="Ratanakhanokchai K."/>
            <person name="Kosugi A."/>
        </authorList>
    </citation>
    <scope>NUCLEOTIDE SEQUENCE</scope>
    <source>
        <strain evidence="3">DA-C8</strain>
    </source>
</reference>
<evidence type="ECO:0000313" key="4">
    <source>
        <dbReference type="Proteomes" id="UP000654993"/>
    </source>
</evidence>
<comment type="caution">
    <text evidence="3">The sequence shown here is derived from an EMBL/GenBank/DDBJ whole genome shotgun (WGS) entry which is preliminary data.</text>
</comment>